<reference evidence="1 2" key="1">
    <citation type="submission" date="2019-07" db="EMBL/GenBank/DDBJ databases">
        <title>Genome sequence of 2 isolates from Red Sea Mangroves.</title>
        <authorList>
            <person name="Sefrji F."/>
            <person name="Michoud G."/>
            <person name="Merlino G."/>
            <person name="Daffonchio D."/>
        </authorList>
    </citation>
    <scope>NUCLEOTIDE SEQUENCE [LARGE SCALE GENOMIC DNA]</scope>
    <source>
        <strain evidence="1 2">R1DC41</strain>
    </source>
</reference>
<dbReference type="EMBL" id="CP049742">
    <property type="protein sequence ID" value="QPC47302.1"/>
    <property type="molecule type" value="Genomic_DNA"/>
</dbReference>
<evidence type="ECO:0000313" key="2">
    <source>
        <dbReference type="Proteomes" id="UP000593626"/>
    </source>
</evidence>
<protein>
    <submittedName>
        <fullName evidence="1">DUF2584 family protein</fullName>
    </submittedName>
</protein>
<proteinExistence type="predicted"/>
<accession>A0A7S8HG11</accession>
<dbReference type="Proteomes" id="UP000593626">
    <property type="component" value="Chromosome"/>
</dbReference>
<gene>
    <name evidence="1" type="ORF">G8O30_10125</name>
</gene>
<dbReference type="KEGG" id="mcui:G8O30_10125"/>
<organism evidence="1 2">
    <name type="scientific">Mangrovibacillus cuniculi</name>
    <dbReference type="NCBI Taxonomy" id="2593652"/>
    <lineage>
        <taxon>Bacteria</taxon>
        <taxon>Bacillati</taxon>
        <taxon>Bacillota</taxon>
        <taxon>Bacilli</taxon>
        <taxon>Bacillales</taxon>
        <taxon>Bacillaceae</taxon>
        <taxon>Mangrovibacillus</taxon>
    </lineage>
</organism>
<dbReference type="SUPFAM" id="SSF88697">
    <property type="entry name" value="PUA domain-like"/>
    <property type="match status" value="1"/>
</dbReference>
<dbReference type="RefSeq" id="WP_239671970.1">
    <property type="nucleotide sequence ID" value="NZ_CP049742.1"/>
</dbReference>
<dbReference type="Gene3D" id="2.40.240.20">
    <property type="entry name" value="Hypothetical PUA domain-like, domain 1"/>
    <property type="match status" value="1"/>
</dbReference>
<keyword evidence="2" id="KW-1185">Reference proteome</keyword>
<evidence type="ECO:0000313" key="1">
    <source>
        <dbReference type="EMBL" id="QPC47302.1"/>
    </source>
</evidence>
<dbReference type="InterPro" id="IPR015947">
    <property type="entry name" value="PUA-like_sf"/>
</dbReference>
<name>A0A7S8HG11_9BACI</name>
<dbReference type="InterPro" id="IPR019699">
    <property type="entry name" value="DUF2584"/>
</dbReference>
<dbReference type="Pfam" id="PF10763">
    <property type="entry name" value="DUF2584"/>
    <property type="match status" value="1"/>
</dbReference>
<dbReference type="AlphaFoldDB" id="A0A7S8HG11"/>
<sequence>MGMPVEFQTMIVTKGKEVRQEGNLFELTKDGYRIYPLNIPIEVKRTKEGEVAGVGVVVRQTWEEDATTIQYELKALNSTN</sequence>